<dbReference type="Proteomes" id="UP000260665">
    <property type="component" value="Unassembled WGS sequence"/>
</dbReference>
<reference evidence="1 2" key="1">
    <citation type="submission" date="2018-05" db="EMBL/GenBank/DDBJ databases">
        <title>Rhodoferax soyangensis sp.nov., isolated from an oligotrophic freshwater lake.</title>
        <authorList>
            <person name="Park M."/>
        </authorList>
    </citation>
    <scope>NUCLEOTIDE SEQUENCE [LARGE SCALE GENOMIC DNA]</scope>
    <source>
        <strain evidence="1 2">IMCC26218</strain>
    </source>
</reference>
<sequence>MNLTLMRKVAGQWVYRSQDQYEIVQMCEEALQWNLYGFDCWLFDDTHWSMYTTSRQRMIVSREDVARSYPALKGDRDQVVRLLARHCVNVWRFTRKARLASHAAIADMKLAYVTARCLKTRLPSKDSIQRNSIEPGAASYGQTLRER</sequence>
<dbReference type="RefSeq" id="WP_117176523.1">
    <property type="nucleotide sequence ID" value="NZ_QFZK01000004.1"/>
</dbReference>
<evidence type="ECO:0000313" key="1">
    <source>
        <dbReference type="EMBL" id="RFO97386.1"/>
    </source>
</evidence>
<dbReference type="AlphaFoldDB" id="A0A3E1RDD8"/>
<comment type="caution">
    <text evidence="1">The sequence shown here is derived from an EMBL/GenBank/DDBJ whole genome shotgun (WGS) entry which is preliminary data.</text>
</comment>
<keyword evidence="2" id="KW-1185">Reference proteome</keyword>
<proteinExistence type="predicted"/>
<protein>
    <submittedName>
        <fullName evidence="1">Uncharacterized protein</fullName>
    </submittedName>
</protein>
<dbReference type="EMBL" id="QFZK01000004">
    <property type="protein sequence ID" value="RFO97386.1"/>
    <property type="molecule type" value="Genomic_DNA"/>
</dbReference>
<evidence type="ECO:0000313" key="2">
    <source>
        <dbReference type="Proteomes" id="UP000260665"/>
    </source>
</evidence>
<organism evidence="1 2">
    <name type="scientific">Rhodoferax lacus</name>
    <dbReference type="NCBI Taxonomy" id="2184758"/>
    <lineage>
        <taxon>Bacteria</taxon>
        <taxon>Pseudomonadati</taxon>
        <taxon>Pseudomonadota</taxon>
        <taxon>Betaproteobacteria</taxon>
        <taxon>Burkholderiales</taxon>
        <taxon>Comamonadaceae</taxon>
        <taxon>Rhodoferax</taxon>
    </lineage>
</organism>
<gene>
    <name evidence="1" type="ORF">DIC66_09710</name>
</gene>
<accession>A0A3E1RDD8</accession>
<name>A0A3E1RDD8_9BURK</name>